<sequence length="132" mass="15153">MRTLFKKYLIASVSIFIVSRAQLGLAVSDNLSSYTYAGLILSILLLIKSFTDTLLFPIHLITLNFSKWLIYLALIYLWSLITPEVKFLSFNFSGFRIGPLIINPSHISYWLSVIIMSLILILTIKFFSWVVK</sequence>
<evidence type="ECO:0000313" key="2">
    <source>
        <dbReference type="EMBL" id="OGG00769.1"/>
    </source>
</evidence>
<keyword evidence="1" id="KW-0812">Transmembrane</keyword>
<gene>
    <name evidence="2" type="ORF">A2153_01265</name>
</gene>
<comment type="caution">
    <text evidence="2">The sequence shown here is derived from an EMBL/GenBank/DDBJ whole genome shotgun (WGS) entry which is preliminary data.</text>
</comment>
<evidence type="ECO:0000313" key="3">
    <source>
        <dbReference type="Proteomes" id="UP000177396"/>
    </source>
</evidence>
<reference evidence="2 3" key="1">
    <citation type="journal article" date="2016" name="Nat. Commun.">
        <title>Thousands of microbial genomes shed light on interconnected biogeochemical processes in an aquifer system.</title>
        <authorList>
            <person name="Anantharaman K."/>
            <person name="Brown C.T."/>
            <person name="Hug L.A."/>
            <person name="Sharon I."/>
            <person name="Castelle C.J."/>
            <person name="Probst A.J."/>
            <person name="Thomas B.C."/>
            <person name="Singh A."/>
            <person name="Wilkins M.J."/>
            <person name="Karaoz U."/>
            <person name="Brodie E.L."/>
            <person name="Williams K.H."/>
            <person name="Hubbard S.S."/>
            <person name="Banfield J.F."/>
        </authorList>
    </citation>
    <scope>NUCLEOTIDE SEQUENCE [LARGE SCALE GENOMIC DNA]</scope>
</reference>
<protein>
    <submittedName>
        <fullName evidence="2">Uncharacterized protein</fullName>
    </submittedName>
</protein>
<dbReference type="Proteomes" id="UP000177396">
    <property type="component" value="Unassembled WGS sequence"/>
</dbReference>
<feature type="transmembrane region" description="Helical" evidence="1">
    <location>
        <begin position="68"/>
        <end position="89"/>
    </location>
</feature>
<organism evidence="2 3">
    <name type="scientific">Candidatus Gottesmanbacteria bacterium RBG_16_38_7b</name>
    <dbReference type="NCBI Taxonomy" id="1798372"/>
    <lineage>
        <taxon>Bacteria</taxon>
        <taxon>Candidatus Gottesmaniibacteriota</taxon>
    </lineage>
</organism>
<name>A0A1F5YKN0_9BACT</name>
<dbReference type="EMBL" id="MFJB01000014">
    <property type="protein sequence ID" value="OGG00769.1"/>
    <property type="molecule type" value="Genomic_DNA"/>
</dbReference>
<keyword evidence="1" id="KW-1133">Transmembrane helix</keyword>
<evidence type="ECO:0000256" key="1">
    <source>
        <dbReference type="SAM" id="Phobius"/>
    </source>
</evidence>
<feature type="transmembrane region" description="Helical" evidence="1">
    <location>
        <begin position="109"/>
        <end position="131"/>
    </location>
</feature>
<accession>A0A1F5YKN0</accession>
<proteinExistence type="predicted"/>
<keyword evidence="1" id="KW-0472">Membrane</keyword>
<feature type="transmembrane region" description="Helical" evidence="1">
    <location>
        <begin position="36"/>
        <end position="56"/>
    </location>
</feature>
<dbReference type="AlphaFoldDB" id="A0A1F5YKN0"/>